<sequence>MARTRATTKASVQPKPSRRNNPRTTPRTTSKRPSSATSLDFLSDDSESEDSSIHEQGRKLKRSLANPHDHSDDDDSHTESHIKQEDAEIDPAPTSEKPQRNRTKKRAQENPLPAKPPPPKKRKPSPPTTRSNPQKTRHSRMPSSSSSDSDSASNTHQEPPPKATISATKLPAQPPDPLLLPYLSLLRPYLTFQLSLSPLRGPAYTTAQSKLAQVLDVVDQLQTSCAPKPQKDKSQKRGTNSGRSSSKTALKRDMSTLKEGRLGRNENHPKTQTQERIWERKLREAREARECYNDNNNKNKTDAVVEESVCHLHLLDRLRHRNRISHLDPLPRPTQTRLGIVCVLGVHGSAIV</sequence>
<feature type="compositionally biased region" description="Basic and acidic residues" evidence="1">
    <location>
        <begin position="250"/>
        <end position="269"/>
    </location>
</feature>
<dbReference type="AlphaFoldDB" id="A0A6A5KXQ4"/>
<evidence type="ECO:0000256" key="1">
    <source>
        <dbReference type="SAM" id="MobiDB-lite"/>
    </source>
</evidence>
<dbReference type="Proteomes" id="UP000800040">
    <property type="component" value="Unassembled WGS sequence"/>
</dbReference>
<accession>A0A6A5KXQ4</accession>
<dbReference type="EMBL" id="ML975244">
    <property type="protein sequence ID" value="KAF1839574.1"/>
    <property type="molecule type" value="Genomic_DNA"/>
</dbReference>
<keyword evidence="3" id="KW-1185">Reference proteome</keyword>
<feature type="compositionally biased region" description="Polar residues" evidence="1">
    <location>
        <begin position="237"/>
        <end position="248"/>
    </location>
</feature>
<feature type="compositionally biased region" description="Basic and acidic residues" evidence="1">
    <location>
        <begin position="67"/>
        <end position="86"/>
    </location>
</feature>
<feature type="compositionally biased region" description="Low complexity" evidence="1">
    <location>
        <begin position="143"/>
        <end position="153"/>
    </location>
</feature>
<reference evidence="2" key="1">
    <citation type="submission" date="2020-01" db="EMBL/GenBank/DDBJ databases">
        <authorList>
            <consortium name="DOE Joint Genome Institute"/>
            <person name="Haridas S."/>
            <person name="Albert R."/>
            <person name="Binder M."/>
            <person name="Bloem J."/>
            <person name="Labutti K."/>
            <person name="Salamov A."/>
            <person name="Andreopoulos B."/>
            <person name="Baker S.E."/>
            <person name="Barry K."/>
            <person name="Bills G."/>
            <person name="Bluhm B.H."/>
            <person name="Cannon C."/>
            <person name="Castanera R."/>
            <person name="Culley D.E."/>
            <person name="Daum C."/>
            <person name="Ezra D."/>
            <person name="Gonzalez J.B."/>
            <person name="Henrissat B."/>
            <person name="Kuo A."/>
            <person name="Liang C."/>
            <person name="Lipzen A."/>
            <person name="Lutzoni F."/>
            <person name="Magnuson J."/>
            <person name="Mondo S."/>
            <person name="Nolan M."/>
            <person name="Ohm R."/>
            <person name="Pangilinan J."/>
            <person name="Park H.-J."/>
            <person name="Ramirez L."/>
            <person name="Alfaro M."/>
            <person name="Sun H."/>
            <person name="Tritt A."/>
            <person name="Yoshinaga Y."/>
            <person name="Zwiers L.-H."/>
            <person name="Turgeon B.G."/>
            <person name="Goodwin S.B."/>
            <person name="Spatafora J.W."/>
            <person name="Crous P.W."/>
            <person name="Grigoriev I.V."/>
        </authorList>
    </citation>
    <scope>NUCLEOTIDE SEQUENCE</scope>
    <source>
        <strain evidence="2">P77</strain>
    </source>
</reference>
<organism evidence="2 3">
    <name type="scientific">Decorospora gaudefroyi</name>
    <dbReference type="NCBI Taxonomy" id="184978"/>
    <lineage>
        <taxon>Eukaryota</taxon>
        <taxon>Fungi</taxon>
        <taxon>Dikarya</taxon>
        <taxon>Ascomycota</taxon>
        <taxon>Pezizomycotina</taxon>
        <taxon>Dothideomycetes</taxon>
        <taxon>Pleosporomycetidae</taxon>
        <taxon>Pleosporales</taxon>
        <taxon>Pleosporineae</taxon>
        <taxon>Pleosporaceae</taxon>
        <taxon>Decorospora</taxon>
    </lineage>
</organism>
<feature type="compositionally biased region" description="Polar residues" evidence="1">
    <location>
        <begin position="1"/>
        <end position="11"/>
    </location>
</feature>
<evidence type="ECO:0000313" key="2">
    <source>
        <dbReference type="EMBL" id="KAF1839574.1"/>
    </source>
</evidence>
<feature type="compositionally biased region" description="Low complexity" evidence="1">
    <location>
        <begin position="22"/>
        <end position="41"/>
    </location>
</feature>
<feature type="region of interest" description="Disordered" evidence="1">
    <location>
        <begin position="1"/>
        <end position="175"/>
    </location>
</feature>
<feature type="region of interest" description="Disordered" evidence="1">
    <location>
        <begin position="225"/>
        <end position="275"/>
    </location>
</feature>
<protein>
    <submittedName>
        <fullName evidence="2">Uncharacterized protein</fullName>
    </submittedName>
</protein>
<name>A0A6A5KXQ4_9PLEO</name>
<proteinExistence type="predicted"/>
<gene>
    <name evidence="2" type="ORF">BDW02DRAFT_758</name>
</gene>
<evidence type="ECO:0000313" key="3">
    <source>
        <dbReference type="Proteomes" id="UP000800040"/>
    </source>
</evidence>